<evidence type="ECO:0000313" key="2">
    <source>
        <dbReference type="Proteomes" id="UP000095287"/>
    </source>
</evidence>
<dbReference type="WBParaSite" id="L893_g17956.t1">
    <property type="protein sequence ID" value="L893_g17956.t1"/>
    <property type="gene ID" value="L893_g17956"/>
</dbReference>
<organism evidence="2 3">
    <name type="scientific">Steinernema glaseri</name>
    <dbReference type="NCBI Taxonomy" id="37863"/>
    <lineage>
        <taxon>Eukaryota</taxon>
        <taxon>Metazoa</taxon>
        <taxon>Ecdysozoa</taxon>
        <taxon>Nematoda</taxon>
        <taxon>Chromadorea</taxon>
        <taxon>Rhabditida</taxon>
        <taxon>Tylenchina</taxon>
        <taxon>Panagrolaimomorpha</taxon>
        <taxon>Strongyloidoidea</taxon>
        <taxon>Steinernematidae</taxon>
        <taxon>Steinernema</taxon>
    </lineage>
</organism>
<feature type="transmembrane region" description="Helical" evidence="1">
    <location>
        <begin position="48"/>
        <end position="67"/>
    </location>
</feature>
<sequence length="186" mass="21468">MHAIAKVKKTPSDIQVMPLTVDLLNLVMVIPYSFIIWFMTMFINVFSFAGYAMTIIHIDINVLLEFVKYFPAFFYDCIMSLLKNQEYLQLFLPCSQFLLTCMFVPYYREQAIFLLSCGYFYGNTEQMLKMPQKAQTFLAANKLLEKIGLNKKWATKAQVSNSARNAVANPNANQERLRSGRLQILA</sequence>
<reference evidence="3" key="1">
    <citation type="submission" date="2016-11" db="UniProtKB">
        <authorList>
            <consortium name="WormBaseParasite"/>
        </authorList>
    </citation>
    <scope>IDENTIFICATION</scope>
</reference>
<feature type="transmembrane region" description="Helical" evidence="1">
    <location>
        <begin position="21"/>
        <end position="42"/>
    </location>
</feature>
<keyword evidence="1" id="KW-0472">Membrane</keyword>
<keyword evidence="2" id="KW-1185">Reference proteome</keyword>
<keyword evidence="1" id="KW-0812">Transmembrane</keyword>
<evidence type="ECO:0000313" key="3">
    <source>
        <dbReference type="WBParaSite" id="L893_g17956.t1"/>
    </source>
</evidence>
<dbReference type="Proteomes" id="UP000095287">
    <property type="component" value="Unplaced"/>
</dbReference>
<keyword evidence="1" id="KW-1133">Transmembrane helix</keyword>
<proteinExistence type="predicted"/>
<evidence type="ECO:0000256" key="1">
    <source>
        <dbReference type="SAM" id="Phobius"/>
    </source>
</evidence>
<dbReference type="AlphaFoldDB" id="A0A1I7YN14"/>
<protein>
    <submittedName>
        <fullName evidence="3">Transmembrane protein</fullName>
    </submittedName>
</protein>
<name>A0A1I7YN14_9BILA</name>
<accession>A0A1I7YN14</accession>